<dbReference type="AlphaFoldDB" id="A0A9P6KX62"/>
<feature type="chain" id="PRO_5040359081" evidence="1">
    <location>
        <begin position="17"/>
        <end position="191"/>
    </location>
</feature>
<protein>
    <submittedName>
        <fullName evidence="2">Uncharacterized protein</fullName>
    </submittedName>
</protein>
<dbReference type="Proteomes" id="UP000756921">
    <property type="component" value="Unassembled WGS sequence"/>
</dbReference>
<dbReference type="EMBL" id="WJXW01000001">
    <property type="protein sequence ID" value="KAF9741836.1"/>
    <property type="molecule type" value="Genomic_DNA"/>
</dbReference>
<evidence type="ECO:0000256" key="1">
    <source>
        <dbReference type="SAM" id="SignalP"/>
    </source>
</evidence>
<accession>A0A9P6KX62</accession>
<evidence type="ECO:0000313" key="2">
    <source>
        <dbReference type="EMBL" id="KAF9741836.1"/>
    </source>
</evidence>
<proteinExistence type="predicted"/>
<dbReference type="OrthoDB" id="3799394at2759"/>
<gene>
    <name evidence="2" type="ORF">PMIN01_01375</name>
</gene>
<evidence type="ECO:0000313" key="3">
    <source>
        <dbReference type="Proteomes" id="UP000756921"/>
    </source>
</evidence>
<sequence>MRLFTLTASLLSLTLAQYYHHPSITRSPSPTTPSIEPPRYTIPCTMSDDSPCPSGWFCTPTTIPPTATTDPWGGVCKDNPTPPPVTPCVMGNDTPCLPASRCTPTTIPPTNSNDPWGGQCIAGPPTSTTEWNTEYTQTFTPVTPSVYPPYTPPSKSYDSPVPTWTGWPCRFERQCRRGLGEKCVRGRCVLW</sequence>
<reference evidence="2" key="1">
    <citation type="journal article" date="2020" name="Mol. Plant Microbe Interact.">
        <title>Genome Sequence of the Biocontrol Agent Coniothyrium minitans strain Conio (IMI 134523).</title>
        <authorList>
            <person name="Patel D."/>
            <person name="Shittu T.A."/>
            <person name="Baroncelli R."/>
            <person name="Muthumeenakshi S."/>
            <person name="Osborne T.H."/>
            <person name="Janganan T.K."/>
            <person name="Sreenivasaprasad S."/>
        </authorList>
    </citation>
    <scope>NUCLEOTIDE SEQUENCE</scope>
    <source>
        <strain evidence="2">Conio</strain>
    </source>
</reference>
<keyword evidence="3" id="KW-1185">Reference proteome</keyword>
<feature type="signal peptide" evidence="1">
    <location>
        <begin position="1"/>
        <end position="16"/>
    </location>
</feature>
<comment type="caution">
    <text evidence="2">The sequence shown here is derived from an EMBL/GenBank/DDBJ whole genome shotgun (WGS) entry which is preliminary data.</text>
</comment>
<name>A0A9P6KX62_9PLEO</name>
<organism evidence="2 3">
    <name type="scientific">Paraphaeosphaeria minitans</name>
    <dbReference type="NCBI Taxonomy" id="565426"/>
    <lineage>
        <taxon>Eukaryota</taxon>
        <taxon>Fungi</taxon>
        <taxon>Dikarya</taxon>
        <taxon>Ascomycota</taxon>
        <taxon>Pezizomycotina</taxon>
        <taxon>Dothideomycetes</taxon>
        <taxon>Pleosporomycetidae</taxon>
        <taxon>Pleosporales</taxon>
        <taxon>Massarineae</taxon>
        <taxon>Didymosphaeriaceae</taxon>
        <taxon>Paraphaeosphaeria</taxon>
    </lineage>
</organism>
<keyword evidence="1" id="KW-0732">Signal</keyword>